<dbReference type="AlphaFoldDB" id="A0A6J0TY09"/>
<dbReference type="OrthoDB" id="10072024at2759"/>
<comment type="subcellular location">
    <subcellularLocation>
        <location evidence="1">Nucleus</location>
    </subcellularLocation>
</comment>
<dbReference type="Pfam" id="PF01429">
    <property type="entry name" value="MBD"/>
    <property type="match status" value="1"/>
</dbReference>
<feature type="compositionally biased region" description="Basic and acidic residues" evidence="10">
    <location>
        <begin position="640"/>
        <end position="654"/>
    </location>
</feature>
<evidence type="ECO:0000313" key="14">
    <source>
        <dbReference type="RefSeq" id="XP_020653257.2"/>
    </source>
</evidence>
<dbReference type="CDD" id="cd01396">
    <property type="entry name" value="MeCP2_MBD"/>
    <property type="match status" value="1"/>
</dbReference>
<dbReference type="PANTHER" id="PTHR12396">
    <property type="entry name" value="METHYL-CPG BINDING PROTEIN, MBD"/>
    <property type="match status" value="1"/>
</dbReference>
<keyword evidence="13" id="KW-1185">Reference proteome</keyword>
<feature type="compositionally biased region" description="Pro residues" evidence="10">
    <location>
        <begin position="74"/>
        <end position="84"/>
    </location>
</feature>
<feature type="region of interest" description="Disordered" evidence="10">
    <location>
        <begin position="638"/>
        <end position="661"/>
    </location>
</feature>
<dbReference type="KEGG" id="pvt:110081139"/>
<evidence type="ECO:0000313" key="15">
    <source>
        <dbReference type="RefSeq" id="XP_020653258.2"/>
    </source>
</evidence>
<dbReference type="InterPro" id="IPR001739">
    <property type="entry name" value="Methyl_CpG_DNA-bd"/>
</dbReference>
<feature type="compositionally biased region" description="Basic residues" evidence="10">
    <location>
        <begin position="470"/>
        <end position="487"/>
    </location>
</feature>
<dbReference type="Gene3D" id="3.30.890.10">
    <property type="entry name" value="Methyl-cpg-binding Protein 2, Chain A"/>
    <property type="match status" value="1"/>
</dbReference>
<evidence type="ECO:0000256" key="7">
    <source>
        <dbReference type="ARBA" id="ARBA00023163"/>
    </source>
</evidence>
<feature type="compositionally biased region" description="Pro residues" evidence="10">
    <location>
        <begin position="396"/>
        <end position="410"/>
    </location>
</feature>
<feature type="region of interest" description="Disordered" evidence="10">
    <location>
        <begin position="1"/>
        <end position="41"/>
    </location>
</feature>
<dbReference type="PROSITE" id="PS51058">
    <property type="entry name" value="ZF_CXXC"/>
    <property type="match status" value="3"/>
</dbReference>
<dbReference type="Pfam" id="PF02008">
    <property type="entry name" value="zf-CXXC"/>
    <property type="match status" value="3"/>
</dbReference>
<dbReference type="SMART" id="SM00391">
    <property type="entry name" value="MBD"/>
    <property type="match status" value="1"/>
</dbReference>
<dbReference type="InterPro" id="IPR002857">
    <property type="entry name" value="Znf_CXXC"/>
</dbReference>
<feature type="domain" description="CXXC-type" evidence="12">
    <location>
        <begin position="240"/>
        <end position="286"/>
    </location>
</feature>
<keyword evidence="3 9" id="KW-0863">Zinc-finger</keyword>
<feature type="compositionally biased region" description="Basic residues" evidence="10">
    <location>
        <begin position="90"/>
        <end position="102"/>
    </location>
</feature>
<organism evidence="13 14">
    <name type="scientific">Pogona vitticeps</name>
    <name type="common">central bearded dragon</name>
    <dbReference type="NCBI Taxonomy" id="103695"/>
    <lineage>
        <taxon>Eukaryota</taxon>
        <taxon>Metazoa</taxon>
        <taxon>Chordata</taxon>
        <taxon>Craniata</taxon>
        <taxon>Vertebrata</taxon>
        <taxon>Euteleostomi</taxon>
        <taxon>Lepidosauria</taxon>
        <taxon>Squamata</taxon>
        <taxon>Bifurcata</taxon>
        <taxon>Unidentata</taxon>
        <taxon>Episquamata</taxon>
        <taxon>Toxicofera</taxon>
        <taxon>Iguania</taxon>
        <taxon>Acrodonta</taxon>
        <taxon>Agamidae</taxon>
        <taxon>Amphibolurinae</taxon>
        <taxon>Pogona</taxon>
    </lineage>
</organism>
<accession>A0A6J0TY09</accession>
<dbReference type="SUPFAM" id="SSF54171">
    <property type="entry name" value="DNA-binding domain"/>
    <property type="match status" value="1"/>
</dbReference>
<feature type="region of interest" description="Disordered" evidence="10">
    <location>
        <begin position="70"/>
        <end position="133"/>
    </location>
</feature>
<feature type="compositionally biased region" description="Basic and acidic residues" evidence="10">
    <location>
        <begin position="114"/>
        <end position="133"/>
    </location>
</feature>
<gene>
    <name evidence="14 15" type="primary">LOC110081139</name>
</gene>
<keyword evidence="6" id="KW-0238">DNA-binding</keyword>
<evidence type="ECO:0000256" key="6">
    <source>
        <dbReference type="ARBA" id="ARBA00023125"/>
    </source>
</evidence>
<feature type="domain" description="CXXC-type" evidence="12">
    <location>
        <begin position="287"/>
        <end position="333"/>
    </location>
</feature>
<sequence>MTEGWVDCPSLGPGWQRREVLRKNGTRPGQSDTYYMSPRGEKIRSRVELTRLLGCSRDLRDFDFKKGIFLDPSAEPPAPPPLPPAGGSHWRPHIKKSRKRRPPSLAAAPPLPKKPPDLKVLEEPPDRDLPDQKPLKLKLELPMEEAPLSVLTEQQEPPAPADQPAPKPRKRRRRNHLPPILAPGSGGEATVQETNPEETVACCASCQVQFPGVMLPTQRRCRWLCPDCRAQRRDFNREQRYYKQIGCGVCQACQMSQDCGICSVCVLRAKSPELRIGIKCLLRRCLKIVKKGLECGLCQACKITEDCGDCVICLRRQKPGMKRQWKCLRRRCLKRKKKMPPKKDSCSSKKLTIEAASAKDTVTPARRRQKKPAPATDGPPPKAQGAPRRRHKRVSAPPPLPPPPPPPLPPESTDGPLPKAQLVSGCHRRKNATTTKWKPTMERDPGNVSVAKSKKKQLEAVKERKMVGHPPKHPSAKLKKSVHASKSRQNRKCGECEACLLKTDCGRCDFCCDKPKFGGQNLKRQKCRWRQCLQFAMQECSSSGEPVDPPKPHSPEKPQQQQQLLPPLSLLPPLELKNKPEGSGFTLAQGTIEDHRTPAPPVKQEPEAPCCPTPPIHVLAKESDTRLPAVNLLIATSPKIKQDHVEPGGDRRPSNDSPVLAGLPQVKRLQRTQQGGEVVVLDDEEDDEEVEQQRQIRPPVIMEILSLGGVQPLNQLDSVLREFLNELNEIPLPAHWEVLPPVGGPDLRLVQRSKHSTMSAAVIHIRPGLFFHVVVRDLPVPPGHKLYASHPARLTTVDEVVELICDLEAYQLCSGWPAGWHAGRRSEACDVLVYSGCCPQCRLNPWPSGSGTC</sequence>
<dbReference type="Proteomes" id="UP001652642">
    <property type="component" value="Chromosome 2"/>
</dbReference>
<evidence type="ECO:0000256" key="3">
    <source>
        <dbReference type="ARBA" id="ARBA00022771"/>
    </source>
</evidence>
<dbReference type="PANTHER" id="PTHR12396:SF57">
    <property type="entry name" value="METHYL-CPG-BINDING DOMAIN PROTEIN 1"/>
    <property type="match status" value="1"/>
</dbReference>
<proteinExistence type="predicted"/>
<evidence type="ECO:0000256" key="9">
    <source>
        <dbReference type="PROSITE-ProRule" id="PRU00509"/>
    </source>
</evidence>
<dbReference type="GO" id="GO:0006346">
    <property type="term" value="P:DNA methylation-dependent constitutive heterochromatin formation"/>
    <property type="evidence" value="ECO:0007669"/>
    <property type="project" value="TreeGrafter"/>
</dbReference>
<evidence type="ECO:0000256" key="8">
    <source>
        <dbReference type="ARBA" id="ARBA00023242"/>
    </source>
</evidence>
<dbReference type="GO" id="GO:0008327">
    <property type="term" value="F:methyl-CpG binding"/>
    <property type="evidence" value="ECO:0007669"/>
    <property type="project" value="TreeGrafter"/>
</dbReference>
<dbReference type="PROSITE" id="PS50982">
    <property type="entry name" value="MBD"/>
    <property type="match status" value="1"/>
</dbReference>
<feature type="region of interest" description="Disordered" evidence="10">
    <location>
        <begin position="543"/>
        <end position="563"/>
    </location>
</feature>
<evidence type="ECO:0000259" key="11">
    <source>
        <dbReference type="PROSITE" id="PS50982"/>
    </source>
</evidence>
<evidence type="ECO:0000259" key="12">
    <source>
        <dbReference type="PROSITE" id="PS51058"/>
    </source>
</evidence>
<evidence type="ECO:0000256" key="1">
    <source>
        <dbReference type="ARBA" id="ARBA00004123"/>
    </source>
</evidence>
<feature type="region of interest" description="Disordered" evidence="10">
    <location>
        <begin position="357"/>
        <end position="487"/>
    </location>
</feature>
<evidence type="ECO:0000313" key="13">
    <source>
        <dbReference type="Proteomes" id="UP001652642"/>
    </source>
</evidence>
<keyword evidence="4" id="KW-0862">Zinc</keyword>
<keyword evidence="8" id="KW-0539">Nucleus</keyword>
<dbReference type="GO" id="GO:0000122">
    <property type="term" value="P:negative regulation of transcription by RNA polymerase II"/>
    <property type="evidence" value="ECO:0007669"/>
    <property type="project" value="TreeGrafter"/>
</dbReference>
<protein>
    <submittedName>
        <fullName evidence="14 15">Uncharacterized protein isoform X1</fullName>
    </submittedName>
</protein>
<name>A0A6J0TY09_9SAUR</name>
<keyword evidence="7" id="KW-0804">Transcription</keyword>
<dbReference type="RefSeq" id="XP_020653257.2">
    <property type="nucleotide sequence ID" value="XM_020797598.2"/>
</dbReference>
<dbReference type="InterPro" id="IPR016177">
    <property type="entry name" value="DNA-bd_dom_sf"/>
</dbReference>
<dbReference type="GeneID" id="110081139"/>
<keyword evidence="5" id="KW-0805">Transcription regulation</keyword>
<dbReference type="GO" id="GO:0005654">
    <property type="term" value="C:nucleoplasm"/>
    <property type="evidence" value="ECO:0007669"/>
    <property type="project" value="UniProtKB-ARBA"/>
</dbReference>
<evidence type="ECO:0000256" key="10">
    <source>
        <dbReference type="SAM" id="MobiDB-lite"/>
    </source>
</evidence>
<feature type="compositionally biased region" description="Basic and acidic residues" evidence="10">
    <location>
        <begin position="456"/>
        <end position="466"/>
    </location>
</feature>
<evidence type="ECO:0000256" key="2">
    <source>
        <dbReference type="ARBA" id="ARBA00022723"/>
    </source>
</evidence>
<keyword evidence="2" id="KW-0479">Metal-binding</keyword>
<feature type="compositionally biased region" description="Basic residues" evidence="10">
    <location>
        <begin position="167"/>
        <end position="176"/>
    </location>
</feature>
<feature type="domain" description="CXXC-type" evidence="12">
    <location>
        <begin position="485"/>
        <end position="533"/>
    </location>
</feature>
<evidence type="ECO:0000256" key="4">
    <source>
        <dbReference type="ARBA" id="ARBA00022833"/>
    </source>
</evidence>
<reference evidence="13 14" key="1">
    <citation type="submission" date="2025-05" db="UniProtKB">
        <authorList>
            <consortium name="RefSeq"/>
        </authorList>
    </citation>
    <scope>NUCLEOTIDE SEQUENCE [LARGE SCALE GENOMIC DNA]</scope>
</reference>
<evidence type="ECO:0000256" key="5">
    <source>
        <dbReference type="ARBA" id="ARBA00023015"/>
    </source>
</evidence>
<feature type="region of interest" description="Disordered" evidence="10">
    <location>
        <begin position="150"/>
        <end position="191"/>
    </location>
</feature>
<dbReference type="RefSeq" id="XP_020653258.2">
    <property type="nucleotide sequence ID" value="XM_020797599.2"/>
</dbReference>
<feature type="compositionally biased region" description="Pro residues" evidence="10">
    <location>
        <begin position="157"/>
        <end position="166"/>
    </location>
</feature>
<dbReference type="GO" id="GO:0008270">
    <property type="term" value="F:zinc ion binding"/>
    <property type="evidence" value="ECO:0007669"/>
    <property type="project" value="UniProtKB-KW"/>
</dbReference>
<feature type="domain" description="MBD" evidence="11">
    <location>
        <begin position="1"/>
        <end position="69"/>
    </location>
</feature>